<dbReference type="EMBL" id="JACGCM010000560">
    <property type="protein sequence ID" value="KAF6170698.1"/>
    <property type="molecule type" value="Genomic_DNA"/>
</dbReference>
<protein>
    <submittedName>
        <fullName evidence="1">Uncharacterized protein</fullName>
    </submittedName>
</protein>
<gene>
    <name evidence="1" type="ORF">GIB67_015650</name>
</gene>
<dbReference type="PANTHER" id="PTHR33873">
    <property type="entry name" value="TRANSCRIPTION FACTOR VOZ1"/>
    <property type="match status" value="1"/>
</dbReference>
<dbReference type="AlphaFoldDB" id="A0A7J7NUW4"/>
<evidence type="ECO:0000313" key="2">
    <source>
        <dbReference type="Proteomes" id="UP000541444"/>
    </source>
</evidence>
<reference evidence="1 2" key="1">
    <citation type="journal article" date="2020" name="IScience">
        <title>Genome Sequencing of the Endangered Kingdonia uniflora (Circaeasteraceae, Ranunculales) Reveals Potential Mechanisms of Evolutionary Specialization.</title>
        <authorList>
            <person name="Sun Y."/>
            <person name="Deng T."/>
            <person name="Zhang A."/>
            <person name="Moore M.J."/>
            <person name="Landis J.B."/>
            <person name="Lin N."/>
            <person name="Zhang H."/>
            <person name="Zhang X."/>
            <person name="Huang J."/>
            <person name="Zhang X."/>
            <person name="Sun H."/>
            <person name="Wang H."/>
        </authorList>
    </citation>
    <scope>NUCLEOTIDE SEQUENCE [LARGE SCALE GENOMIC DNA]</scope>
    <source>
        <strain evidence="1">TB1705</strain>
        <tissue evidence="1">Leaf</tissue>
    </source>
</reference>
<dbReference type="Proteomes" id="UP000541444">
    <property type="component" value="Unassembled WGS sequence"/>
</dbReference>
<name>A0A7J7NUW4_9MAGN</name>
<dbReference type="GO" id="GO:0045893">
    <property type="term" value="P:positive regulation of DNA-templated transcription"/>
    <property type="evidence" value="ECO:0007669"/>
    <property type="project" value="TreeGrafter"/>
</dbReference>
<dbReference type="GO" id="GO:0048578">
    <property type="term" value="P:positive regulation of long-day photoperiodism, flowering"/>
    <property type="evidence" value="ECO:0007669"/>
    <property type="project" value="InterPro"/>
</dbReference>
<dbReference type="GO" id="GO:0043565">
    <property type="term" value="F:sequence-specific DNA binding"/>
    <property type="evidence" value="ECO:0007669"/>
    <property type="project" value="TreeGrafter"/>
</dbReference>
<accession>A0A7J7NUW4</accession>
<dbReference type="OrthoDB" id="1848362at2759"/>
<organism evidence="1 2">
    <name type="scientific">Kingdonia uniflora</name>
    <dbReference type="NCBI Taxonomy" id="39325"/>
    <lineage>
        <taxon>Eukaryota</taxon>
        <taxon>Viridiplantae</taxon>
        <taxon>Streptophyta</taxon>
        <taxon>Embryophyta</taxon>
        <taxon>Tracheophyta</taxon>
        <taxon>Spermatophyta</taxon>
        <taxon>Magnoliopsida</taxon>
        <taxon>Ranunculales</taxon>
        <taxon>Circaeasteraceae</taxon>
        <taxon>Kingdonia</taxon>
    </lineage>
</organism>
<keyword evidence="2" id="KW-1185">Reference proteome</keyword>
<sequence>MKKRYAQAYEEYKLAKLHQNYFVNPTSQDQGFQGIDECHGYPSGMQPMNKLEEVDQLDCSQFDFTQDFNHNFYIDFNDNVQFEEDRIPQISGMRPSVLPPSAFLGPKCALWDCPRPAQVSEFSQDYCSDYHGGLALTEGPPGMSPILRPGGIDLKDGPLFAALSAKILGKDVGIPECEGAATTKSPWNAPGKLPFFALCNLCSGA</sequence>
<dbReference type="InterPro" id="IPR039277">
    <property type="entry name" value="VOZ1/VOZ2"/>
</dbReference>
<dbReference type="GO" id="GO:0005634">
    <property type="term" value="C:nucleus"/>
    <property type="evidence" value="ECO:0007669"/>
    <property type="project" value="TreeGrafter"/>
</dbReference>
<proteinExistence type="predicted"/>
<evidence type="ECO:0000313" key="1">
    <source>
        <dbReference type="EMBL" id="KAF6170698.1"/>
    </source>
</evidence>
<dbReference type="PANTHER" id="PTHR33873:SF15">
    <property type="entry name" value="TRANSCRIPTION FACTOR VOZ2"/>
    <property type="match status" value="1"/>
</dbReference>
<comment type="caution">
    <text evidence="1">The sequence shown here is derived from an EMBL/GenBank/DDBJ whole genome shotgun (WGS) entry which is preliminary data.</text>
</comment>